<comment type="caution">
    <text evidence="1">The sequence shown here is derived from an EMBL/GenBank/DDBJ whole genome shotgun (WGS) entry which is preliminary data.</text>
</comment>
<gene>
    <name evidence="1" type="ORF">TNIN_438331</name>
</gene>
<proteinExistence type="predicted"/>
<sequence length="70" mass="7864">MKKEKNTPAVQPSDRMDEWPGRVKLGAISLDKIYYFSLLPNTADTKGAIKSSLALLYDDSVYSKYAFGRC</sequence>
<evidence type="ECO:0000313" key="1">
    <source>
        <dbReference type="EMBL" id="GFY57027.1"/>
    </source>
</evidence>
<evidence type="ECO:0000313" key="2">
    <source>
        <dbReference type="Proteomes" id="UP000886998"/>
    </source>
</evidence>
<dbReference type="EMBL" id="BMAV01011266">
    <property type="protein sequence ID" value="GFY57027.1"/>
    <property type="molecule type" value="Genomic_DNA"/>
</dbReference>
<protein>
    <submittedName>
        <fullName evidence="1">Uncharacterized protein</fullName>
    </submittedName>
</protein>
<reference evidence="1" key="1">
    <citation type="submission" date="2020-08" db="EMBL/GenBank/DDBJ databases">
        <title>Multicomponent nature underlies the extraordinary mechanical properties of spider dragline silk.</title>
        <authorList>
            <person name="Kono N."/>
            <person name="Nakamura H."/>
            <person name="Mori M."/>
            <person name="Yoshida Y."/>
            <person name="Ohtoshi R."/>
            <person name="Malay A.D."/>
            <person name="Moran D.A.P."/>
            <person name="Tomita M."/>
            <person name="Numata K."/>
            <person name="Arakawa K."/>
        </authorList>
    </citation>
    <scope>NUCLEOTIDE SEQUENCE</scope>
</reference>
<dbReference type="Proteomes" id="UP000886998">
    <property type="component" value="Unassembled WGS sequence"/>
</dbReference>
<organism evidence="1 2">
    <name type="scientific">Trichonephila inaurata madagascariensis</name>
    <dbReference type="NCBI Taxonomy" id="2747483"/>
    <lineage>
        <taxon>Eukaryota</taxon>
        <taxon>Metazoa</taxon>
        <taxon>Ecdysozoa</taxon>
        <taxon>Arthropoda</taxon>
        <taxon>Chelicerata</taxon>
        <taxon>Arachnida</taxon>
        <taxon>Araneae</taxon>
        <taxon>Araneomorphae</taxon>
        <taxon>Entelegynae</taxon>
        <taxon>Araneoidea</taxon>
        <taxon>Nephilidae</taxon>
        <taxon>Trichonephila</taxon>
        <taxon>Trichonephila inaurata</taxon>
    </lineage>
</organism>
<keyword evidence="2" id="KW-1185">Reference proteome</keyword>
<name>A0A8X6XQQ0_9ARAC</name>
<dbReference type="AlphaFoldDB" id="A0A8X6XQQ0"/>
<accession>A0A8X6XQQ0</accession>